<keyword evidence="3" id="KW-1185">Reference proteome</keyword>
<evidence type="ECO:0000313" key="3">
    <source>
        <dbReference type="Proteomes" id="UP000185725"/>
    </source>
</evidence>
<sequence length="271" mass="31723">MTQCVNLEVVRYAKQTFAKDRLTEKQMKKILLLFTILPFFASCQSSLEDGNLDFEKLNFGRFNTKEYYSKSLRAEWTDYHKMRKSDLKEIYFFQADADTIDVDGNDFRIVEPYAITYRQTGIGRSNWNKDYCVGFFKNLKFDEVNAITDLKNNLLIISGTTDSIKTEIIEKFSTELTQLYGNPTLTNISSGMSSYDIKKWNFEDKIIALVSDGKLDYKNVILNESQKKYIKEIESRNHTSATLFICRNGYYDVFTKMNMRTGFMTKFEKKD</sequence>
<gene>
    <name evidence="2" type="ORF">NCTC13560_04005</name>
    <name evidence="1" type="ORF">SAMN05421682_11847</name>
</gene>
<dbReference type="EMBL" id="FTMF01000018">
    <property type="protein sequence ID" value="SIR33315.1"/>
    <property type="molecule type" value="Genomic_DNA"/>
</dbReference>
<evidence type="ECO:0000313" key="1">
    <source>
        <dbReference type="EMBL" id="SIR33315.1"/>
    </source>
</evidence>
<proteinExistence type="predicted"/>
<organism evidence="2 4">
    <name type="scientific">Chryseobacterium indoltheticum</name>
    <dbReference type="NCBI Taxonomy" id="254"/>
    <lineage>
        <taxon>Bacteria</taxon>
        <taxon>Pseudomonadati</taxon>
        <taxon>Bacteroidota</taxon>
        <taxon>Flavobacteriia</taxon>
        <taxon>Flavobacteriales</taxon>
        <taxon>Weeksellaceae</taxon>
        <taxon>Chryseobacterium group</taxon>
        <taxon>Chryseobacterium</taxon>
    </lineage>
</organism>
<dbReference type="Proteomes" id="UP000185725">
    <property type="component" value="Unassembled WGS sequence"/>
</dbReference>
<protein>
    <submittedName>
        <fullName evidence="2">Uncharacterized protein</fullName>
    </submittedName>
</protein>
<dbReference type="Proteomes" id="UP000255231">
    <property type="component" value="Unassembled WGS sequence"/>
</dbReference>
<dbReference type="EMBL" id="UFVS01000003">
    <property type="protein sequence ID" value="SUY54040.1"/>
    <property type="molecule type" value="Genomic_DNA"/>
</dbReference>
<dbReference type="KEGG" id="cil:EG358_16630"/>
<reference evidence="1 3" key="1">
    <citation type="submission" date="2017-01" db="EMBL/GenBank/DDBJ databases">
        <authorList>
            <person name="Varghese N."/>
            <person name="Submissions S."/>
        </authorList>
    </citation>
    <scope>NUCLEOTIDE SEQUENCE [LARGE SCALE GENOMIC DNA]</scope>
    <source>
        <strain evidence="1 3">ATCC 27950</strain>
    </source>
</reference>
<dbReference type="AlphaFoldDB" id="A0A381JSX6"/>
<accession>A0A381JSX6</accession>
<evidence type="ECO:0000313" key="4">
    <source>
        <dbReference type="Proteomes" id="UP000255231"/>
    </source>
</evidence>
<name>A0A381JSX6_9FLAO</name>
<evidence type="ECO:0000313" key="2">
    <source>
        <dbReference type="EMBL" id="SUY54040.1"/>
    </source>
</evidence>
<reference evidence="2 4" key="2">
    <citation type="submission" date="2018-06" db="EMBL/GenBank/DDBJ databases">
        <authorList>
            <consortium name="Pathogen Informatics"/>
            <person name="Doyle S."/>
        </authorList>
    </citation>
    <scope>NUCLEOTIDE SEQUENCE [LARGE SCALE GENOMIC DNA]</scope>
    <source>
        <strain evidence="2 4">NCTC13560</strain>
    </source>
</reference>